<comment type="caution">
    <text evidence="2">The sequence shown here is derived from an EMBL/GenBank/DDBJ whole genome shotgun (WGS) entry which is preliminary data.</text>
</comment>
<dbReference type="SUPFAM" id="SSF56935">
    <property type="entry name" value="Porins"/>
    <property type="match status" value="1"/>
</dbReference>
<dbReference type="EMBL" id="JBHSWI010000001">
    <property type="protein sequence ID" value="MFC6645525.1"/>
    <property type="molecule type" value="Genomic_DNA"/>
</dbReference>
<evidence type="ECO:0000313" key="2">
    <source>
        <dbReference type="EMBL" id="MFC6645525.1"/>
    </source>
</evidence>
<dbReference type="RefSeq" id="WP_390234665.1">
    <property type="nucleotide sequence ID" value="NZ_JBHSWI010000001.1"/>
</dbReference>
<accession>A0ABW1Z9F0</accession>
<proteinExistence type="predicted"/>
<dbReference type="InterPro" id="IPR057601">
    <property type="entry name" value="Oar-like_b-barrel"/>
</dbReference>
<protein>
    <recommendedName>
        <fullName evidence="1">TonB-dependent transporter Oar-like beta-barrel domain-containing protein</fullName>
    </recommendedName>
</protein>
<dbReference type="Pfam" id="PF25183">
    <property type="entry name" value="OMP_b-brl_4"/>
    <property type="match status" value="1"/>
</dbReference>
<name>A0ABW1Z9F0_9BACT</name>
<reference evidence="3" key="1">
    <citation type="journal article" date="2019" name="Int. J. Syst. Evol. Microbiol.">
        <title>The Global Catalogue of Microorganisms (GCM) 10K type strain sequencing project: providing services to taxonomists for standard genome sequencing and annotation.</title>
        <authorList>
            <consortium name="The Broad Institute Genomics Platform"/>
            <consortium name="The Broad Institute Genome Sequencing Center for Infectious Disease"/>
            <person name="Wu L."/>
            <person name="Ma J."/>
        </authorList>
    </citation>
    <scope>NUCLEOTIDE SEQUENCE [LARGE SCALE GENOMIC DNA]</scope>
    <source>
        <strain evidence="3">CGMCC 1.16026</strain>
    </source>
</reference>
<sequence length="404" mass="44238">MFAQDIIQATPRFTVSAGLRYQLQTSPTNVGNVLPRLGLAWSPDKKQTWTVHARAGLFASPVDISFVSDAYRLNGVRQRSLTVYSPEYGSPLTPVTGSVSVDSINRLAFNAHQVPSFALSASVEHDFPHHWHVQLWALDALVWGAYRIRNINAPEVASEIGTAPDPISAVMAARPFAPNQNVFQYENSGHLKGPIVGGSITQQSYKHFGFTGSYKFQNVWADVADSINSPQSAYTNAGESSHIEWNHRSQFDFTGFVLLPFKINLSSVLDARNGGRYNFTTGTDNNGDGIFNDRPSFALGTSQANTFQTKYGLMTTDTINGNVQRNLGMMPGTIHLDLNAARVFQLPSKQNQAPKTITFNVRSANVLNHTNVLTVGTVVSSSNLGKPVTADTARRIELGLRFSF</sequence>
<evidence type="ECO:0000259" key="1">
    <source>
        <dbReference type="Pfam" id="PF25183"/>
    </source>
</evidence>
<dbReference type="Proteomes" id="UP001596391">
    <property type="component" value="Unassembled WGS sequence"/>
</dbReference>
<evidence type="ECO:0000313" key="3">
    <source>
        <dbReference type="Proteomes" id="UP001596391"/>
    </source>
</evidence>
<organism evidence="2 3">
    <name type="scientific">Granulicella cerasi</name>
    <dbReference type="NCBI Taxonomy" id="741063"/>
    <lineage>
        <taxon>Bacteria</taxon>
        <taxon>Pseudomonadati</taxon>
        <taxon>Acidobacteriota</taxon>
        <taxon>Terriglobia</taxon>
        <taxon>Terriglobales</taxon>
        <taxon>Acidobacteriaceae</taxon>
        <taxon>Granulicella</taxon>
    </lineage>
</organism>
<feature type="domain" description="TonB-dependent transporter Oar-like beta-barrel" evidence="1">
    <location>
        <begin position="29"/>
        <end position="396"/>
    </location>
</feature>
<gene>
    <name evidence="2" type="ORF">ACFQBQ_07985</name>
</gene>
<keyword evidence="3" id="KW-1185">Reference proteome</keyword>